<evidence type="ECO:0000256" key="8">
    <source>
        <dbReference type="ARBA" id="ARBA00048679"/>
    </source>
</evidence>
<evidence type="ECO:0000256" key="4">
    <source>
        <dbReference type="ARBA" id="ARBA00022741"/>
    </source>
</evidence>
<dbReference type="PROSITE" id="PS00108">
    <property type="entry name" value="PROTEIN_KINASE_ST"/>
    <property type="match status" value="1"/>
</dbReference>
<dbReference type="NCBIfam" id="NF033483">
    <property type="entry name" value="PknB_PASTA_kin"/>
    <property type="match status" value="1"/>
</dbReference>
<gene>
    <name evidence="14" type="ORF">EI42_03825</name>
</gene>
<dbReference type="PROSITE" id="PS00107">
    <property type="entry name" value="PROTEIN_KINASE_ATP"/>
    <property type="match status" value="1"/>
</dbReference>
<protein>
    <recommendedName>
        <fullName evidence="1">non-specific serine/threonine protein kinase</fullName>
        <ecNumber evidence="1">2.7.11.1</ecNumber>
    </recommendedName>
</protein>
<dbReference type="SUPFAM" id="SSF54184">
    <property type="entry name" value="Penicillin-binding protein 2x (pbp-2x), c-terminal domain"/>
    <property type="match status" value="1"/>
</dbReference>
<organism evidence="14 15">
    <name type="scientific">Thermosporothrix hazakensis</name>
    <dbReference type="NCBI Taxonomy" id="644383"/>
    <lineage>
        <taxon>Bacteria</taxon>
        <taxon>Bacillati</taxon>
        <taxon>Chloroflexota</taxon>
        <taxon>Ktedonobacteria</taxon>
        <taxon>Ktedonobacterales</taxon>
        <taxon>Thermosporotrichaceae</taxon>
        <taxon>Thermosporothrix</taxon>
    </lineage>
</organism>
<dbReference type="EC" id="2.7.11.1" evidence="1"/>
<dbReference type="PANTHER" id="PTHR43289:SF34">
    <property type="entry name" value="SERINE_THREONINE-PROTEIN KINASE YBDM-RELATED"/>
    <property type="match status" value="1"/>
</dbReference>
<dbReference type="PANTHER" id="PTHR43289">
    <property type="entry name" value="MITOGEN-ACTIVATED PROTEIN KINASE KINASE KINASE 20-RELATED"/>
    <property type="match status" value="1"/>
</dbReference>
<dbReference type="FunFam" id="1.10.510.10:FF:000021">
    <property type="entry name" value="Serine/threonine protein kinase"/>
    <property type="match status" value="1"/>
</dbReference>
<name>A0A326U7E9_THEHA</name>
<evidence type="ECO:0000256" key="1">
    <source>
        <dbReference type="ARBA" id="ARBA00012513"/>
    </source>
</evidence>
<evidence type="ECO:0000259" key="12">
    <source>
        <dbReference type="PROSITE" id="PS50011"/>
    </source>
</evidence>
<dbReference type="RefSeq" id="WP_111324176.1">
    <property type="nucleotide sequence ID" value="NZ_BIFX01000001.1"/>
</dbReference>
<feature type="compositionally biased region" description="Pro residues" evidence="10">
    <location>
        <begin position="576"/>
        <end position="602"/>
    </location>
</feature>
<dbReference type="GO" id="GO:0005524">
    <property type="term" value="F:ATP binding"/>
    <property type="evidence" value="ECO:0007669"/>
    <property type="project" value="UniProtKB-UniRule"/>
</dbReference>
<evidence type="ECO:0000256" key="9">
    <source>
        <dbReference type="PROSITE-ProRule" id="PRU10141"/>
    </source>
</evidence>
<evidence type="ECO:0000256" key="7">
    <source>
        <dbReference type="ARBA" id="ARBA00047899"/>
    </source>
</evidence>
<comment type="catalytic activity">
    <reaction evidence="7">
        <text>L-threonyl-[protein] + ATP = O-phospho-L-threonyl-[protein] + ADP + H(+)</text>
        <dbReference type="Rhea" id="RHEA:46608"/>
        <dbReference type="Rhea" id="RHEA-COMP:11060"/>
        <dbReference type="Rhea" id="RHEA-COMP:11605"/>
        <dbReference type="ChEBI" id="CHEBI:15378"/>
        <dbReference type="ChEBI" id="CHEBI:30013"/>
        <dbReference type="ChEBI" id="CHEBI:30616"/>
        <dbReference type="ChEBI" id="CHEBI:61977"/>
        <dbReference type="ChEBI" id="CHEBI:456216"/>
        <dbReference type="EC" id="2.7.11.1"/>
    </reaction>
</comment>
<dbReference type="PROSITE" id="PS51178">
    <property type="entry name" value="PASTA"/>
    <property type="match status" value="2"/>
</dbReference>
<feature type="compositionally biased region" description="Low complexity" evidence="10">
    <location>
        <begin position="603"/>
        <end position="612"/>
    </location>
</feature>
<dbReference type="Gene3D" id="1.10.510.10">
    <property type="entry name" value="Transferase(Phosphotransferase) domain 1"/>
    <property type="match status" value="1"/>
</dbReference>
<dbReference type="CDD" id="cd06577">
    <property type="entry name" value="PASTA_pknB"/>
    <property type="match status" value="2"/>
</dbReference>
<dbReference type="SMART" id="SM00740">
    <property type="entry name" value="PASTA"/>
    <property type="match status" value="2"/>
</dbReference>
<evidence type="ECO:0000313" key="15">
    <source>
        <dbReference type="Proteomes" id="UP000248806"/>
    </source>
</evidence>
<dbReference type="InterPro" id="IPR000719">
    <property type="entry name" value="Prot_kinase_dom"/>
</dbReference>
<evidence type="ECO:0000256" key="5">
    <source>
        <dbReference type="ARBA" id="ARBA00022777"/>
    </source>
</evidence>
<dbReference type="InterPro" id="IPR008271">
    <property type="entry name" value="Ser/Thr_kinase_AS"/>
</dbReference>
<dbReference type="PROSITE" id="PS50011">
    <property type="entry name" value="PROTEIN_KINASE_DOM"/>
    <property type="match status" value="1"/>
</dbReference>
<keyword evidence="3" id="KW-0808">Transferase</keyword>
<dbReference type="SUPFAM" id="SSF56112">
    <property type="entry name" value="Protein kinase-like (PK-like)"/>
    <property type="match status" value="1"/>
</dbReference>
<dbReference type="CDD" id="cd14014">
    <property type="entry name" value="STKc_PknB_like"/>
    <property type="match status" value="1"/>
</dbReference>
<dbReference type="AlphaFoldDB" id="A0A326U7E9"/>
<feature type="domain" description="PASTA" evidence="13">
    <location>
        <begin position="489"/>
        <end position="555"/>
    </location>
</feature>
<feature type="compositionally biased region" description="Low complexity" evidence="10">
    <location>
        <begin position="562"/>
        <end position="575"/>
    </location>
</feature>
<keyword evidence="11" id="KW-0812">Transmembrane</keyword>
<accession>A0A326U7E9</accession>
<keyword evidence="5 14" id="KW-0418">Kinase</keyword>
<feature type="region of interest" description="Disordered" evidence="10">
    <location>
        <begin position="560"/>
        <end position="627"/>
    </location>
</feature>
<keyword evidence="11" id="KW-1133">Transmembrane helix</keyword>
<dbReference type="EMBL" id="QKUF01000014">
    <property type="protein sequence ID" value="PZW26673.1"/>
    <property type="molecule type" value="Genomic_DNA"/>
</dbReference>
<proteinExistence type="predicted"/>
<keyword evidence="6 9" id="KW-0067">ATP-binding</keyword>
<dbReference type="InterPro" id="IPR011009">
    <property type="entry name" value="Kinase-like_dom_sf"/>
</dbReference>
<dbReference type="Gene3D" id="3.30.200.20">
    <property type="entry name" value="Phosphorylase Kinase, domain 1"/>
    <property type="match status" value="1"/>
</dbReference>
<feature type="transmembrane region" description="Helical" evidence="11">
    <location>
        <begin position="382"/>
        <end position="405"/>
    </location>
</feature>
<comment type="caution">
    <text evidence="14">The sequence shown here is derived from an EMBL/GenBank/DDBJ whole genome shotgun (WGS) entry which is preliminary data.</text>
</comment>
<dbReference type="OrthoDB" id="9814968at2"/>
<dbReference type="InterPro" id="IPR005543">
    <property type="entry name" value="PASTA_dom"/>
</dbReference>
<evidence type="ECO:0000256" key="2">
    <source>
        <dbReference type="ARBA" id="ARBA00022527"/>
    </source>
</evidence>
<feature type="domain" description="PASTA" evidence="13">
    <location>
        <begin position="426"/>
        <end position="488"/>
    </location>
</feature>
<keyword evidence="2" id="KW-0723">Serine/threonine-protein kinase</keyword>
<dbReference type="FunFam" id="3.30.200.20:FF:000035">
    <property type="entry name" value="Serine/threonine protein kinase Stk1"/>
    <property type="match status" value="1"/>
</dbReference>
<keyword evidence="11" id="KW-0472">Membrane</keyword>
<dbReference type="GO" id="GO:0004674">
    <property type="term" value="F:protein serine/threonine kinase activity"/>
    <property type="evidence" value="ECO:0007669"/>
    <property type="project" value="UniProtKB-KW"/>
</dbReference>
<comment type="catalytic activity">
    <reaction evidence="8">
        <text>L-seryl-[protein] + ATP = O-phospho-L-seryl-[protein] + ADP + H(+)</text>
        <dbReference type="Rhea" id="RHEA:17989"/>
        <dbReference type="Rhea" id="RHEA-COMP:9863"/>
        <dbReference type="Rhea" id="RHEA-COMP:11604"/>
        <dbReference type="ChEBI" id="CHEBI:15378"/>
        <dbReference type="ChEBI" id="CHEBI:29999"/>
        <dbReference type="ChEBI" id="CHEBI:30616"/>
        <dbReference type="ChEBI" id="CHEBI:83421"/>
        <dbReference type="ChEBI" id="CHEBI:456216"/>
        <dbReference type="EC" id="2.7.11.1"/>
    </reaction>
</comment>
<dbReference type="Proteomes" id="UP000248806">
    <property type="component" value="Unassembled WGS sequence"/>
</dbReference>
<keyword evidence="4 9" id="KW-0547">Nucleotide-binding</keyword>
<evidence type="ECO:0000256" key="6">
    <source>
        <dbReference type="ARBA" id="ARBA00022840"/>
    </source>
</evidence>
<evidence type="ECO:0000256" key="10">
    <source>
        <dbReference type="SAM" id="MobiDB-lite"/>
    </source>
</evidence>
<reference evidence="14 15" key="1">
    <citation type="submission" date="2018-06" db="EMBL/GenBank/DDBJ databases">
        <title>Genomic Encyclopedia of Archaeal and Bacterial Type Strains, Phase II (KMG-II): from individual species to whole genera.</title>
        <authorList>
            <person name="Goeker M."/>
        </authorList>
    </citation>
    <scope>NUCLEOTIDE SEQUENCE [LARGE SCALE GENOMIC DNA]</scope>
    <source>
        <strain evidence="14 15">ATCC BAA-1881</strain>
    </source>
</reference>
<feature type="domain" description="Protein kinase" evidence="12">
    <location>
        <begin position="10"/>
        <end position="284"/>
    </location>
</feature>
<sequence length="627" mass="67588">MQIEVLAERYQLLEPIGRGGMATIYRGRDMHMERDVAIKVLRDVYSTDPKFVTRFQREAKAASSLQHRNIVQVYDYGQSDGNYFIVMELVEGTDLRRYLRTRGVLAVDRAIIIAHDVALGLGAAHRRQIVHRDVKPQNILVGRDGSIKLTDFGIASVYKDINAERLTTTGMTLGTVQYYAPEQAQGEIVSPAADVYALGIVMYEMLTGRTPFEGDTPVAVAMQHIQDPPTPPSHFNPGIPPALEDIILRCLEKQPEMRYRDGNMLARALEALEQGDASLFHPLHNSGLLVATDSATVISPPVAGGPSAGGVYQQPYQHPSNPQHMLPPQGEPVDPAYAQAPLMVGSQSGTSMDPTGATRPFQRDTMMQSDAAAEVPQKESRAAGIITVLILLAAVVLLGFSAFLAGELGLIKLPWTQSATPTASPTQEQVQVPDFHGKNWSEAEKLAKEKKLVIKPEDNVKTGVVIAQSPDPNMNIAAGGTVTLKFGLKVPSGITNVNLDIARQKLREAGIPLDRIREQDAGVNAALSDDTVVRVEPAEGSELKEGDTVILYVANYSKVEPTQEPTAEPTETATPSPTPSPTPTLTPSPTPTLTPSPTPTPTELPTAMPTLPIGGKTDQGNPSQNGQ</sequence>
<dbReference type="InterPro" id="IPR017441">
    <property type="entry name" value="Protein_kinase_ATP_BS"/>
</dbReference>
<dbReference type="Gene3D" id="3.30.10.20">
    <property type="match status" value="2"/>
</dbReference>
<feature type="compositionally biased region" description="Polar residues" evidence="10">
    <location>
        <begin position="618"/>
        <end position="627"/>
    </location>
</feature>
<evidence type="ECO:0000313" key="14">
    <source>
        <dbReference type="EMBL" id="PZW26673.1"/>
    </source>
</evidence>
<evidence type="ECO:0000256" key="11">
    <source>
        <dbReference type="SAM" id="Phobius"/>
    </source>
</evidence>
<dbReference type="SMART" id="SM00220">
    <property type="entry name" value="S_TKc"/>
    <property type="match status" value="1"/>
</dbReference>
<evidence type="ECO:0000256" key="3">
    <source>
        <dbReference type="ARBA" id="ARBA00022679"/>
    </source>
</evidence>
<feature type="binding site" evidence="9">
    <location>
        <position position="39"/>
    </location>
    <ligand>
        <name>ATP</name>
        <dbReference type="ChEBI" id="CHEBI:30616"/>
    </ligand>
</feature>
<dbReference type="Pfam" id="PF00069">
    <property type="entry name" value="Pkinase"/>
    <property type="match status" value="1"/>
</dbReference>
<keyword evidence="15" id="KW-1185">Reference proteome</keyword>
<dbReference type="Pfam" id="PF03793">
    <property type="entry name" value="PASTA"/>
    <property type="match status" value="2"/>
</dbReference>
<evidence type="ECO:0000259" key="13">
    <source>
        <dbReference type="PROSITE" id="PS51178"/>
    </source>
</evidence>